<gene>
    <name evidence="3" type="ORF">AOQ84DRAFT_388903</name>
</gene>
<dbReference type="OrthoDB" id="3437960at2759"/>
<organism evidence="3 4">
    <name type="scientific">Glonium stellatum</name>
    <dbReference type="NCBI Taxonomy" id="574774"/>
    <lineage>
        <taxon>Eukaryota</taxon>
        <taxon>Fungi</taxon>
        <taxon>Dikarya</taxon>
        <taxon>Ascomycota</taxon>
        <taxon>Pezizomycotina</taxon>
        <taxon>Dothideomycetes</taxon>
        <taxon>Pleosporomycetidae</taxon>
        <taxon>Gloniales</taxon>
        <taxon>Gloniaceae</taxon>
        <taxon>Glonium</taxon>
    </lineage>
</organism>
<keyword evidence="1" id="KW-0479">Metal-binding</keyword>
<evidence type="ECO:0000313" key="3">
    <source>
        <dbReference type="EMBL" id="OCL08370.1"/>
    </source>
</evidence>
<dbReference type="PROSITE" id="PS50157">
    <property type="entry name" value="ZINC_FINGER_C2H2_2"/>
    <property type="match status" value="1"/>
</dbReference>
<protein>
    <recommendedName>
        <fullName evidence="2">C2H2-type domain-containing protein</fullName>
    </recommendedName>
</protein>
<accession>A0A8E2F141</accession>
<evidence type="ECO:0000256" key="1">
    <source>
        <dbReference type="PROSITE-ProRule" id="PRU00042"/>
    </source>
</evidence>
<feature type="domain" description="C2H2-type" evidence="2">
    <location>
        <begin position="10"/>
        <end position="40"/>
    </location>
</feature>
<dbReference type="AlphaFoldDB" id="A0A8E2F141"/>
<proteinExistence type="predicted"/>
<name>A0A8E2F141_9PEZI</name>
<dbReference type="InterPro" id="IPR013087">
    <property type="entry name" value="Znf_C2H2_type"/>
</dbReference>
<evidence type="ECO:0000259" key="2">
    <source>
        <dbReference type="PROSITE" id="PS50157"/>
    </source>
</evidence>
<reference evidence="3 4" key="1">
    <citation type="journal article" date="2016" name="Nat. Commun.">
        <title>Ectomycorrhizal ecology is imprinted in the genome of the dominant symbiotic fungus Cenococcum geophilum.</title>
        <authorList>
            <consortium name="DOE Joint Genome Institute"/>
            <person name="Peter M."/>
            <person name="Kohler A."/>
            <person name="Ohm R.A."/>
            <person name="Kuo A."/>
            <person name="Krutzmann J."/>
            <person name="Morin E."/>
            <person name="Arend M."/>
            <person name="Barry K.W."/>
            <person name="Binder M."/>
            <person name="Choi C."/>
            <person name="Clum A."/>
            <person name="Copeland A."/>
            <person name="Grisel N."/>
            <person name="Haridas S."/>
            <person name="Kipfer T."/>
            <person name="LaButti K."/>
            <person name="Lindquist E."/>
            <person name="Lipzen A."/>
            <person name="Maire R."/>
            <person name="Meier B."/>
            <person name="Mihaltcheva S."/>
            <person name="Molinier V."/>
            <person name="Murat C."/>
            <person name="Poggeler S."/>
            <person name="Quandt C.A."/>
            <person name="Sperisen C."/>
            <person name="Tritt A."/>
            <person name="Tisserant E."/>
            <person name="Crous P.W."/>
            <person name="Henrissat B."/>
            <person name="Nehls U."/>
            <person name="Egli S."/>
            <person name="Spatafora J.W."/>
            <person name="Grigoriev I.V."/>
            <person name="Martin F.M."/>
        </authorList>
    </citation>
    <scope>NUCLEOTIDE SEQUENCE [LARGE SCALE GENOMIC DNA]</scope>
    <source>
        <strain evidence="3 4">CBS 207.34</strain>
    </source>
</reference>
<dbReference type="EMBL" id="KV749665">
    <property type="protein sequence ID" value="OCL08370.1"/>
    <property type="molecule type" value="Genomic_DNA"/>
</dbReference>
<sequence>MQKHVVPDQFKCSAINCKRQFPRADKLKDHVRAKHDDDTVFACPVQDCLLATLPMNRPEMCDHLGTFHGEVRQQYKHDFAALGC</sequence>
<dbReference type="Proteomes" id="UP000250140">
    <property type="component" value="Unassembled WGS sequence"/>
</dbReference>
<dbReference type="SMART" id="SM00355">
    <property type="entry name" value="ZnF_C2H2"/>
    <property type="match status" value="2"/>
</dbReference>
<dbReference type="Gene3D" id="3.30.160.60">
    <property type="entry name" value="Classic Zinc Finger"/>
    <property type="match status" value="1"/>
</dbReference>
<evidence type="ECO:0000313" key="4">
    <source>
        <dbReference type="Proteomes" id="UP000250140"/>
    </source>
</evidence>
<dbReference type="GO" id="GO:0008270">
    <property type="term" value="F:zinc ion binding"/>
    <property type="evidence" value="ECO:0007669"/>
    <property type="project" value="UniProtKB-KW"/>
</dbReference>
<dbReference type="PROSITE" id="PS00028">
    <property type="entry name" value="ZINC_FINGER_C2H2_1"/>
    <property type="match status" value="1"/>
</dbReference>
<keyword evidence="1" id="KW-0862">Zinc</keyword>
<keyword evidence="4" id="KW-1185">Reference proteome</keyword>
<keyword evidence="1" id="KW-0863">Zinc-finger</keyword>